<proteinExistence type="predicted"/>
<keyword evidence="9" id="KW-0539">Nucleus</keyword>
<dbReference type="PANTHER" id="PTHR24394:SF29">
    <property type="entry name" value="MYONEURIN"/>
    <property type="match status" value="1"/>
</dbReference>
<dbReference type="FunFam" id="3.30.160.60:FF:000450">
    <property type="entry name" value="PR domain zinc finger protein 14"/>
    <property type="match status" value="1"/>
</dbReference>
<evidence type="ECO:0000256" key="6">
    <source>
        <dbReference type="ARBA" id="ARBA00023015"/>
    </source>
</evidence>
<organism evidence="12 13">
    <name type="scientific">Halocaridina rubra</name>
    <name type="common">Hawaiian red shrimp</name>
    <dbReference type="NCBI Taxonomy" id="373956"/>
    <lineage>
        <taxon>Eukaryota</taxon>
        <taxon>Metazoa</taxon>
        <taxon>Ecdysozoa</taxon>
        <taxon>Arthropoda</taxon>
        <taxon>Crustacea</taxon>
        <taxon>Multicrustacea</taxon>
        <taxon>Malacostraca</taxon>
        <taxon>Eumalacostraca</taxon>
        <taxon>Eucarida</taxon>
        <taxon>Decapoda</taxon>
        <taxon>Pleocyemata</taxon>
        <taxon>Caridea</taxon>
        <taxon>Atyoidea</taxon>
        <taxon>Atyidae</taxon>
        <taxon>Halocaridina</taxon>
    </lineage>
</organism>
<name>A0AAN8ZUW9_HALRR</name>
<evidence type="ECO:0000256" key="1">
    <source>
        <dbReference type="ARBA" id="ARBA00004123"/>
    </source>
</evidence>
<feature type="domain" description="C2H2-type" evidence="11">
    <location>
        <begin position="52"/>
        <end position="70"/>
    </location>
</feature>
<reference evidence="12 13" key="1">
    <citation type="submission" date="2023-11" db="EMBL/GenBank/DDBJ databases">
        <title>Halocaridina rubra genome assembly.</title>
        <authorList>
            <person name="Smith C."/>
        </authorList>
    </citation>
    <scope>NUCLEOTIDE SEQUENCE [LARGE SCALE GENOMIC DNA]</scope>
    <source>
        <strain evidence="12">EP-1</strain>
        <tissue evidence="12">Whole</tissue>
    </source>
</reference>
<keyword evidence="6" id="KW-0805">Transcription regulation</keyword>
<dbReference type="Pfam" id="PF13465">
    <property type="entry name" value="zf-H2C2_2"/>
    <property type="match status" value="1"/>
</dbReference>
<dbReference type="PANTHER" id="PTHR24394">
    <property type="entry name" value="ZINC FINGER PROTEIN"/>
    <property type="match status" value="1"/>
</dbReference>
<dbReference type="PROSITE" id="PS00028">
    <property type="entry name" value="ZINC_FINGER_C2H2_1"/>
    <property type="match status" value="1"/>
</dbReference>
<gene>
    <name evidence="12" type="ORF">SK128_018105</name>
</gene>
<dbReference type="InterPro" id="IPR036236">
    <property type="entry name" value="Znf_C2H2_sf"/>
</dbReference>
<dbReference type="AlphaFoldDB" id="A0AAN8ZUW9"/>
<evidence type="ECO:0000256" key="10">
    <source>
        <dbReference type="PROSITE-ProRule" id="PRU00042"/>
    </source>
</evidence>
<comment type="caution">
    <text evidence="12">The sequence shown here is derived from an EMBL/GenBank/DDBJ whole genome shotgun (WGS) entry which is preliminary data.</text>
</comment>
<evidence type="ECO:0000256" key="5">
    <source>
        <dbReference type="ARBA" id="ARBA00022833"/>
    </source>
</evidence>
<keyword evidence="8" id="KW-0804">Transcription</keyword>
<evidence type="ECO:0000256" key="2">
    <source>
        <dbReference type="ARBA" id="ARBA00022723"/>
    </source>
</evidence>
<evidence type="ECO:0000256" key="7">
    <source>
        <dbReference type="ARBA" id="ARBA00023125"/>
    </source>
</evidence>
<dbReference type="InterPro" id="IPR013087">
    <property type="entry name" value="Znf_C2H2_type"/>
</dbReference>
<keyword evidence="5" id="KW-0862">Zinc</keyword>
<evidence type="ECO:0000256" key="9">
    <source>
        <dbReference type="ARBA" id="ARBA00023242"/>
    </source>
</evidence>
<dbReference type="PROSITE" id="PS50157">
    <property type="entry name" value="ZINC_FINGER_C2H2_2"/>
    <property type="match status" value="2"/>
</dbReference>
<sequence length="70" mass="7640">GLASGHLAPTPSLPPPPLPPPARFPCGICGRMFGKKHHLKDHLYTHTGERPFQCPVCGAAFTQKSTMRRH</sequence>
<keyword evidence="7" id="KW-0238">DNA-binding</keyword>
<protein>
    <recommendedName>
        <fullName evidence="11">C2H2-type domain-containing protein</fullName>
    </recommendedName>
</protein>
<keyword evidence="3" id="KW-0677">Repeat</keyword>
<dbReference type="SMART" id="SM00355">
    <property type="entry name" value="ZnF_C2H2"/>
    <property type="match status" value="2"/>
</dbReference>
<dbReference type="GO" id="GO:0008270">
    <property type="term" value="F:zinc ion binding"/>
    <property type="evidence" value="ECO:0007669"/>
    <property type="project" value="UniProtKB-KW"/>
</dbReference>
<dbReference type="GO" id="GO:0005634">
    <property type="term" value="C:nucleus"/>
    <property type="evidence" value="ECO:0007669"/>
    <property type="project" value="UniProtKB-SubCell"/>
</dbReference>
<feature type="non-terminal residue" evidence="12">
    <location>
        <position position="1"/>
    </location>
</feature>
<evidence type="ECO:0000256" key="3">
    <source>
        <dbReference type="ARBA" id="ARBA00022737"/>
    </source>
</evidence>
<dbReference type="Gene3D" id="3.30.160.60">
    <property type="entry name" value="Classic Zinc Finger"/>
    <property type="match status" value="2"/>
</dbReference>
<evidence type="ECO:0000256" key="8">
    <source>
        <dbReference type="ARBA" id="ARBA00023163"/>
    </source>
</evidence>
<dbReference type="Proteomes" id="UP001381693">
    <property type="component" value="Unassembled WGS sequence"/>
</dbReference>
<evidence type="ECO:0000259" key="11">
    <source>
        <dbReference type="PROSITE" id="PS50157"/>
    </source>
</evidence>
<keyword evidence="2" id="KW-0479">Metal-binding</keyword>
<comment type="subcellular location">
    <subcellularLocation>
        <location evidence="1">Nucleus</location>
    </subcellularLocation>
</comment>
<feature type="non-terminal residue" evidence="12">
    <location>
        <position position="70"/>
    </location>
</feature>
<evidence type="ECO:0000256" key="4">
    <source>
        <dbReference type="ARBA" id="ARBA00022771"/>
    </source>
</evidence>
<dbReference type="EMBL" id="JAXCGZ010021043">
    <property type="protein sequence ID" value="KAK7060683.1"/>
    <property type="molecule type" value="Genomic_DNA"/>
</dbReference>
<feature type="domain" description="C2H2-type" evidence="11">
    <location>
        <begin position="24"/>
        <end position="51"/>
    </location>
</feature>
<dbReference type="GO" id="GO:0000981">
    <property type="term" value="F:DNA-binding transcription factor activity, RNA polymerase II-specific"/>
    <property type="evidence" value="ECO:0007669"/>
    <property type="project" value="TreeGrafter"/>
</dbReference>
<dbReference type="GO" id="GO:0003677">
    <property type="term" value="F:DNA binding"/>
    <property type="evidence" value="ECO:0007669"/>
    <property type="project" value="UniProtKB-KW"/>
</dbReference>
<dbReference type="SUPFAM" id="SSF57667">
    <property type="entry name" value="beta-beta-alpha zinc fingers"/>
    <property type="match status" value="1"/>
</dbReference>
<keyword evidence="13" id="KW-1185">Reference proteome</keyword>
<accession>A0AAN8ZUW9</accession>
<dbReference type="FunFam" id="3.30.160.60:FF:000145">
    <property type="entry name" value="Zinc finger protein 574"/>
    <property type="match status" value="1"/>
</dbReference>
<evidence type="ECO:0000313" key="13">
    <source>
        <dbReference type="Proteomes" id="UP001381693"/>
    </source>
</evidence>
<evidence type="ECO:0000313" key="12">
    <source>
        <dbReference type="EMBL" id="KAK7060683.1"/>
    </source>
</evidence>
<keyword evidence="4 10" id="KW-0863">Zinc-finger</keyword>